<feature type="compositionally biased region" description="Basic residues" evidence="1">
    <location>
        <begin position="72"/>
        <end position="81"/>
    </location>
</feature>
<dbReference type="PANTHER" id="PTHR32108">
    <property type="entry name" value="DNA-DIRECTED RNA POLYMERASE SUBUNIT ALPHA"/>
    <property type="match status" value="1"/>
</dbReference>
<evidence type="ECO:0000313" key="2">
    <source>
        <dbReference type="EMBL" id="KAI5389671.1"/>
    </source>
</evidence>
<proteinExistence type="predicted"/>
<dbReference type="PANTHER" id="PTHR32108:SF9">
    <property type="entry name" value="REVERSE TRANSCRIPTASE RNASE H-LIKE DOMAIN-CONTAINING PROTEIN"/>
    <property type="match status" value="1"/>
</dbReference>
<feature type="compositionally biased region" description="Basic and acidic residues" evidence="1">
    <location>
        <begin position="196"/>
        <end position="208"/>
    </location>
</feature>
<feature type="region of interest" description="Disordered" evidence="1">
    <location>
        <begin position="196"/>
        <end position="217"/>
    </location>
</feature>
<feature type="region of interest" description="Disordered" evidence="1">
    <location>
        <begin position="65"/>
        <end position="88"/>
    </location>
</feature>
<evidence type="ECO:0000256" key="1">
    <source>
        <dbReference type="SAM" id="MobiDB-lite"/>
    </source>
</evidence>
<evidence type="ECO:0000313" key="3">
    <source>
        <dbReference type="Proteomes" id="UP001058974"/>
    </source>
</evidence>
<name>A0A9D4VVU4_PEA</name>
<organism evidence="2 3">
    <name type="scientific">Pisum sativum</name>
    <name type="common">Garden pea</name>
    <name type="synonym">Lathyrus oleraceus</name>
    <dbReference type="NCBI Taxonomy" id="3888"/>
    <lineage>
        <taxon>Eukaryota</taxon>
        <taxon>Viridiplantae</taxon>
        <taxon>Streptophyta</taxon>
        <taxon>Embryophyta</taxon>
        <taxon>Tracheophyta</taxon>
        <taxon>Spermatophyta</taxon>
        <taxon>Magnoliopsida</taxon>
        <taxon>eudicotyledons</taxon>
        <taxon>Gunneridae</taxon>
        <taxon>Pentapetalae</taxon>
        <taxon>rosids</taxon>
        <taxon>fabids</taxon>
        <taxon>Fabales</taxon>
        <taxon>Fabaceae</taxon>
        <taxon>Papilionoideae</taxon>
        <taxon>50 kb inversion clade</taxon>
        <taxon>NPAAA clade</taxon>
        <taxon>Hologalegina</taxon>
        <taxon>IRL clade</taxon>
        <taxon>Fabeae</taxon>
        <taxon>Lathyrus</taxon>
    </lineage>
</organism>
<dbReference type="Gramene" id="Psat07G0509900-T1">
    <property type="protein sequence ID" value="KAI5389671.1"/>
    <property type="gene ID" value="KIW84_075099"/>
</dbReference>
<accession>A0A9D4VVU4</accession>
<sequence length="217" mass="24515">MEEIKSIDRTDMVLGLFLDSMTINLPNQVVIDEQVEDILKEDNKQKVAAGFPPPLPQEKYVLPHQRPAQNHQKLKQKKIRKGNKDQEGRRPCYDPILVNYAHLLPILVNAGAIVPKQIEPMRAPYSHKHDPHATCGYHAGYVGHSTEACHVLKARVQELIDQKLLSFTPAIAEVPVEKSRPHPDQATTLDINLQSKHEQIRPVRHEKQGTPNPAANM</sequence>
<dbReference type="AlphaFoldDB" id="A0A9D4VVU4"/>
<dbReference type="EMBL" id="JAMSHJ010000007">
    <property type="protein sequence ID" value="KAI5389671.1"/>
    <property type="molecule type" value="Genomic_DNA"/>
</dbReference>
<keyword evidence="3" id="KW-1185">Reference proteome</keyword>
<gene>
    <name evidence="2" type="ORF">KIW84_075099</name>
</gene>
<protein>
    <submittedName>
        <fullName evidence="2">Uncharacterized protein</fullName>
    </submittedName>
</protein>
<reference evidence="2 3" key="1">
    <citation type="journal article" date="2022" name="Nat. Genet.">
        <title>Improved pea reference genome and pan-genome highlight genomic features and evolutionary characteristics.</title>
        <authorList>
            <person name="Yang T."/>
            <person name="Liu R."/>
            <person name="Luo Y."/>
            <person name="Hu S."/>
            <person name="Wang D."/>
            <person name="Wang C."/>
            <person name="Pandey M.K."/>
            <person name="Ge S."/>
            <person name="Xu Q."/>
            <person name="Li N."/>
            <person name="Li G."/>
            <person name="Huang Y."/>
            <person name="Saxena R.K."/>
            <person name="Ji Y."/>
            <person name="Li M."/>
            <person name="Yan X."/>
            <person name="He Y."/>
            <person name="Liu Y."/>
            <person name="Wang X."/>
            <person name="Xiang C."/>
            <person name="Varshney R.K."/>
            <person name="Ding H."/>
            <person name="Gao S."/>
            <person name="Zong X."/>
        </authorList>
    </citation>
    <scope>NUCLEOTIDE SEQUENCE [LARGE SCALE GENOMIC DNA]</scope>
    <source>
        <strain evidence="2 3">cv. Zhongwan 6</strain>
    </source>
</reference>
<comment type="caution">
    <text evidence="2">The sequence shown here is derived from an EMBL/GenBank/DDBJ whole genome shotgun (WGS) entry which is preliminary data.</text>
</comment>
<dbReference type="Proteomes" id="UP001058974">
    <property type="component" value="Chromosome 7"/>
</dbReference>